<evidence type="ECO:0000313" key="2">
    <source>
        <dbReference type="EMBL" id="NBI55923.1"/>
    </source>
</evidence>
<feature type="transmembrane region" description="Helical" evidence="1">
    <location>
        <begin position="7"/>
        <end position="30"/>
    </location>
</feature>
<gene>
    <name evidence="2" type="ORF">EIZ48_25755</name>
</gene>
<proteinExistence type="predicted"/>
<organism evidence="2 3">
    <name type="scientific">Photobacterium alginatilyticum</name>
    <dbReference type="NCBI Taxonomy" id="1775171"/>
    <lineage>
        <taxon>Bacteria</taxon>
        <taxon>Pseudomonadati</taxon>
        <taxon>Pseudomonadota</taxon>
        <taxon>Gammaproteobacteria</taxon>
        <taxon>Vibrionales</taxon>
        <taxon>Vibrionaceae</taxon>
        <taxon>Photobacterium</taxon>
    </lineage>
</organism>
<dbReference type="RefSeq" id="WP_160658028.1">
    <property type="nucleotide sequence ID" value="NZ_RSEJ01000039.1"/>
</dbReference>
<reference evidence="2 3" key="1">
    <citation type="journal article" date="2017" name="Int. J. Syst. Evol. Microbiol.">
        <title>Photobacterium alginatilyticum sp. nov., a marine bacterium isolated from bottom seawater.</title>
        <authorList>
            <person name="Wang X."/>
            <person name="Wang Y."/>
            <person name="Yang X."/>
            <person name="Sun H."/>
            <person name="Li B."/>
            <person name="Zhang X.H."/>
        </authorList>
    </citation>
    <scope>NUCLEOTIDE SEQUENCE [LARGE SCALE GENOMIC DNA]</scope>
    <source>
        <strain evidence="2 3">P03D4</strain>
    </source>
</reference>
<evidence type="ECO:0000313" key="3">
    <source>
        <dbReference type="Proteomes" id="UP000738517"/>
    </source>
</evidence>
<sequence length="92" mass="9847">MDVKRSWGLISILLGVLSLLWGGVSLGGMLGQEQVFSDMNQFLAAGGSDLLSSFSAEHAIAEAKNKNVVIISTGIVLSLFGMLMMRGRLDKF</sequence>
<name>A0ABW9YRR4_9GAMM</name>
<keyword evidence="1" id="KW-1133">Transmembrane helix</keyword>
<keyword evidence="1" id="KW-0812">Transmembrane</keyword>
<evidence type="ECO:0000256" key="1">
    <source>
        <dbReference type="SAM" id="Phobius"/>
    </source>
</evidence>
<dbReference type="EMBL" id="RSEJ01000039">
    <property type="protein sequence ID" value="NBI55923.1"/>
    <property type="molecule type" value="Genomic_DNA"/>
</dbReference>
<accession>A0ABW9YRR4</accession>
<keyword evidence="1" id="KW-0472">Membrane</keyword>
<feature type="transmembrane region" description="Helical" evidence="1">
    <location>
        <begin position="68"/>
        <end position="85"/>
    </location>
</feature>
<comment type="caution">
    <text evidence="2">The sequence shown here is derived from an EMBL/GenBank/DDBJ whole genome shotgun (WGS) entry which is preliminary data.</text>
</comment>
<protein>
    <submittedName>
        <fullName evidence="2">Molybdenum cofactor biosynthesis protein</fullName>
    </submittedName>
</protein>
<dbReference type="Proteomes" id="UP000738517">
    <property type="component" value="Unassembled WGS sequence"/>
</dbReference>
<keyword evidence="3" id="KW-1185">Reference proteome</keyword>